<dbReference type="EMBL" id="CP020918">
    <property type="protein sequence ID" value="AWG21710.1"/>
    <property type="molecule type" value="Genomic_DNA"/>
</dbReference>
<dbReference type="Pfam" id="PF14054">
    <property type="entry name" value="DUF4249"/>
    <property type="match status" value="1"/>
</dbReference>
<evidence type="ECO:0000313" key="3">
    <source>
        <dbReference type="Proteomes" id="UP000244527"/>
    </source>
</evidence>
<name>A0A2S1LD80_9FLAO</name>
<protein>
    <recommendedName>
        <fullName evidence="4">DUF4249 domain-containing protein</fullName>
    </recommendedName>
</protein>
<dbReference type="AlphaFoldDB" id="A0A2S1LD80"/>
<dbReference type="Proteomes" id="UP000244527">
    <property type="component" value="Chromosome"/>
</dbReference>
<sequence>MKKISLLLLFIVTLVSSSCEEVVQVDLDTAAPKLVIEATIKWQKGTAGNNQKIKLTTTTSYFSNIIPTVSGAKITVKNSSNTVFTFNEIATSGEYGCSNFVPKINETYTLTVIANGQTYTASEILKSVAPIDEIEQKNDGGFTGKDIQLKTYFTDPAPETNYYLYQYSYTGQVTQTFYGDIDTFFQGNKFFSLSQNDDLKIGDEVSVTHYGISKTYYNYMSILISIAGGSSGGPFQAPPATVRGNIINTTNKDNYALGYFALTEIDSRVFTIK</sequence>
<evidence type="ECO:0000313" key="2">
    <source>
        <dbReference type="EMBL" id="AWG21710.1"/>
    </source>
</evidence>
<dbReference type="PROSITE" id="PS51257">
    <property type="entry name" value="PROKAR_LIPOPROTEIN"/>
    <property type="match status" value="1"/>
</dbReference>
<reference evidence="2 3" key="1">
    <citation type="submission" date="2017-04" db="EMBL/GenBank/DDBJ databases">
        <title>Compelte genome sequence of WV33.</title>
        <authorList>
            <person name="Lee P.C."/>
        </authorList>
    </citation>
    <scope>NUCLEOTIDE SEQUENCE [LARGE SCALE GENOMIC DNA]</scope>
    <source>
        <strain evidence="2 3">WV33</strain>
    </source>
</reference>
<evidence type="ECO:0008006" key="4">
    <source>
        <dbReference type="Google" id="ProtNLM"/>
    </source>
</evidence>
<organism evidence="2 3">
    <name type="scientific">Flavobacterium faecale</name>
    <dbReference type="NCBI Taxonomy" id="1355330"/>
    <lineage>
        <taxon>Bacteria</taxon>
        <taxon>Pseudomonadati</taxon>
        <taxon>Bacteroidota</taxon>
        <taxon>Flavobacteriia</taxon>
        <taxon>Flavobacteriales</taxon>
        <taxon>Flavobacteriaceae</taxon>
        <taxon>Flavobacterium</taxon>
    </lineage>
</organism>
<dbReference type="OrthoDB" id="1430047at2"/>
<proteinExistence type="predicted"/>
<dbReference type="InterPro" id="IPR025345">
    <property type="entry name" value="DUF4249"/>
</dbReference>
<gene>
    <name evidence="2" type="ORF">FFWV33_09245</name>
</gene>
<dbReference type="KEGG" id="ffa:FFWV33_09245"/>
<feature type="chain" id="PRO_5015397726" description="DUF4249 domain-containing protein" evidence="1">
    <location>
        <begin position="21"/>
        <end position="273"/>
    </location>
</feature>
<feature type="signal peptide" evidence="1">
    <location>
        <begin position="1"/>
        <end position="20"/>
    </location>
</feature>
<dbReference type="RefSeq" id="WP_108740647.1">
    <property type="nucleotide sequence ID" value="NZ_CP020918.1"/>
</dbReference>
<accession>A0A2S1LD80</accession>
<evidence type="ECO:0000256" key="1">
    <source>
        <dbReference type="SAM" id="SignalP"/>
    </source>
</evidence>
<keyword evidence="3" id="KW-1185">Reference proteome</keyword>
<keyword evidence="1" id="KW-0732">Signal</keyword>